<keyword evidence="2" id="KW-1185">Reference proteome</keyword>
<evidence type="ECO:0000313" key="1">
    <source>
        <dbReference type="EMBL" id="KIL38214.1"/>
    </source>
</evidence>
<evidence type="ECO:0000313" key="2">
    <source>
        <dbReference type="Proteomes" id="UP000031967"/>
    </source>
</evidence>
<dbReference type="Proteomes" id="UP000031967">
    <property type="component" value="Unassembled WGS sequence"/>
</dbReference>
<comment type="caution">
    <text evidence="1">The sequence shown here is derived from an EMBL/GenBank/DDBJ whole genome shotgun (WGS) entry which is preliminary data.</text>
</comment>
<evidence type="ECO:0008006" key="3">
    <source>
        <dbReference type="Google" id="ProtNLM"/>
    </source>
</evidence>
<protein>
    <recommendedName>
        <fullName evidence="3">HNH endonuclease</fullName>
    </recommendedName>
</protein>
<dbReference type="EMBL" id="JXAK01000070">
    <property type="protein sequence ID" value="KIL38214.1"/>
    <property type="molecule type" value="Genomic_DNA"/>
</dbReference>
<gene>
    <name evidence="1" type="ORF">SD70_27685</name>
</gene>
<proteinExistence type="predicted"/>
<sequence length="107" mass="12375">MTQFAYNPYSKQTQLARTRIKPTQRQMGYISPKVRKQVRTRSGGICEVRKRCKGAPAVQQAHITGRKQLTHRTTAADLLDSCLECHKWLDETESGIRYKKQLRQVSQ</sequence>
<reference evidence="1 2" key="1">
    <citation type="submission" date="2014-12" db="EMBL/GenBank/DDBJ databases">
        <title>Draft genome sequence of Paenibacillus kamchatkensis strain B-2647.</title>
        <authorList>
            <person name="Karlyshev A.V."/>
            <person name="Kudryashova E.B."/>
        </authorList>
    </citation>
    <scope>NUCLEOTIDE SEQUENCE [LARGE SCALE GENOMIC DNA]</scope>
    <source>
        <strain evidence="1 2">VKM B-2647</strain>
    </source>
</reference>
<organism evidence="1 2">
    <name type="scientific">Gordoniibacillus kamchatkensis</name>
    <dbReference type="NCBI Taxonomy" id="1590651"/>
    <lineage>
        <taxon>Bacteria</taxon>
        <taxon>Bacillati</taxon>
        <taxon>Bacillota</taxon>
        <taxon>Bacilli</taxon>
        <taxon>Bacillales</taxon>
        <taxon>Paenibacillaceae</taxon>
        <taxon>Gordoniibacillus</taxon>
    </lineage>
</organism>
<name>A0ABR5AB02_9BACL</name>
<accession>A0ABR5AB02</accession>